<evidence type="ECO:0000256" key="1">
    <source>
        <dbReference type="SAM" id="Phobius"/>
    </source>
</evidence>
<feature type="transmembrane region" description="Helical" evidence="1">
    <location>
        <begin position="93"/>
        <end position="113"/>
    </location>
</feature>
<reference evidence="2" key="1">
    <citation type="submission" date="2021-02" db="EMBL/GenBank/DDBJ databases">
        <authorList>
            <person name="Nowell W R."/>
        </authorList>
    </citation>
    <scope>NUCLEOTIDE SEQUENCE</scope>
</reference>
<dbReference type="AlphaFoldDB" id="A0A815TKB8"/>
<name>A0A815TKB8_ADIRI</name>
<sequence length="155" mass="18076">MLTINFNEISIPTIRYGCFSCELDDNYLLKLNGLLKREEFEKSINEINSSCRLSLKGKVSFVICLFSILIGLPLTICGGIIEEISHEKLFLILVAFGVLMIIFGMFFYILCYVKINSNRWKRIKQQVDCQSSKLVQWQIHKIKDSKEFNLIDFYK</sequence>
<keyword evidence="1" id="KW-0812">Transmembrane</keyword>
<keyword evidence="1" id="KW-0472">Membrane</keyword>
<gene>
    <name evidence="2" type="ORF">EDS130_LOCUS43009</name>
</gene>
<evidence type="ECO:0000313" key="2">
    <source>
        <dbReference type="EMBL" id="CAF1507218.1"/>
    </source>
</evidence>
<comment type="caution">
    <text evidence="2">The sequence shown here is derived from an EMBL/GenBank/DDBJ whole genome shotgun (WGS) entry which is preliminary data.</text>
</comment>
<accession>A0A815TKB8</accession>
<evidence type="ECO:0000313" key="3">
    <source>
        <dbReference type="Proteomes" id="UP000663852"/>
    </source>
</evidence>
<organism evidence="2 3">
    <name type="scientific">Adineta ricciae</name>
    <name type="common">Rotifer</name>
    <dbReference type="NCBI Taxonomy" id="249248"/>
    <lineage>
        <taxon>Eukaryota</taxon>
        <taxon>Metazoa</taxon>
        <taxon>Spiralia</taxon>
        <taxon>Gnathifera</taxon>
        <taxon>Rotifera</taxon>
        <taxon>Eurotatoria</taxon>
        <taxon>Bdelloidea</taxon>
        <taxon>Adinetida</taxon>
        <taxon>Adinetidae</taxon>
        <taxon>Adineta</taxon>
    </lineage>
</organism>
<protein>
    <submittedName>
        <fullName evidence="2">Uncharacterized protein</fullName>
    </submittedName>
</protein>
<keyword evidence="1" id="KW-1133">Transmembrane helix</keyword>
<proteinExistence type="predicted"/>
<dbReference type="EMBL" id="CAJNOJ010000670">
    <property type="protein sequence ID" value="CAF1507218.1"/>
    <property type="molecule type" value="Genomic_DNA"/>
</dbReference>
<dbReference type="Proteomes" id="UP000663852">
    <property type="component" value="Unassembled WGS sequence"/>
</dbReference>
<feature type="transmembrane region" description="Helical" evidence="1">
    <location>
        <begin position="59"/>
        <end position="81"/>
    </location>
</feature>